<protein>
    <submittedName>
        <fullName evidence="1">Uncharacterized protein</fullName>
    </submittedName>
</protein>
<organism evidence="1 2">
    <name type="scientific">Actinoplanes italicus</name>
    <dbReference type="NCBI Taxonomy" id="113567"/>
    <lineage>
        <taxon>Bacteria</taxon>
        <taxon>Bacillati</taxon>
        <taxon>Actinomycetota</taxon>
        <taxon>Actinomycetes</taxon>
        <taxon>Micromonosporales</taxon>
        <taxon>Micromonosporaceae</taxon>
        <taxon>Actinoplanes</taxon>
    </lineage>
</organism>
<dbReference type="RefSeq" id="WP_106325183.1">
    <property type="nucleotide sequence ID" value="NZ_BOMO01000158.1"/>
</dbReference>
<evidence type="ECO:0000313" key="1">
    <source>
        <dbReference type="EMBL" id="PRX17757.1"/>
    </source>
</evidence>
<gene>
    <name evidence="1" type="ORF">CLV67_115260</name>
</gene>
<dbReference type="Proteomes" id="UP000239415">
    <property type="component" value="Unassembled WGS sequence"/>
</dbReference>
<dbReference type="OrthoDB" id="3470138at2"/>
<name>A0A2T0K4F2_9ACTN</name>
<sequence>MADDDIAESLIDRLLLALAAQLGTSENPALGSMEIKDAAGVRVAIAGVISVGGYTMLRGDEEFWRWAGVVDRRLAKFEGRWVVLHDGFFGFDLGEQLRIGGRMLKRVSREEEDTLREIALAVAADLQFIGLVVVQAGDCWTGSTNFAEGYVVYYDPDARLDAGCVYARWKPSIASIRAKPASPDSEAFLATAIDEAVFAMSKALRRILEAAGWQVEEVPTYEHPALKISRKPGSPSLSTSISP</sequence>
<proteinExistence type="predicted"/>
<reference evidence="1 2" key="1">
    <citation type="submission" date="2018-03" db="EMBL/GenBank/DDBJ databases">
        <title>Genomic Encyclopedia of Archaeal and Bacterial Type Strains, Phase II (KMG-II): from individual species to whole genera.</title>
        <authorList>
            <person name="Goeker M."/>
        </authorList>
    </citation>
    <scope>NUCLEOTIDE SEQUENCE [LARGE SCALE GENOMIC DNA]</scope>
    <source>
        <strain evidence="1 2">DSM 43146</strain>
    </source>
</reference>
<evidence type="ECO:0000313" key="2">
    <source>
        <dbReference type="Proteomes" id="UP000239415"/>
    </source>
</evidence>
<keyword evidence="2" id="KW-1185">Reference proteome</keyword>
<accession>A0A2T0K4F2</accession>
<dbReference type="AlphaFoldDB" id="A0A2T0K4F2"/>
<comment type="caution">
    <text evidence="1">The sequence shown here is derived from an EMBL/GenBank/DDBJ whole genome shotgun (WGS) entry which is preliminary data.</text>
</comment>
<dbReference type="EMBL" id="PVMZ01000015">
    <property type="protein sequence ID" value="PRX17757.1"/>
    <property type="molecule type" value="Genomic_DNA"/>
</dbReference>